<comment type="caution">
    <text evidence="6">The sequence shown here is derived from an EMBL/GenBank/DDBJ whole genome shotgun (WGS) entry which is preliminary data.</text>
</comment>
<dbReference type="GO" id="GO:0005737">
    <property type="term" value="C:cytoplasm"/>
    <property type="evidence" value="ECO:0007669"/>
    <property type="project" value="UniProtKB-ARBA"/>
</dbReference>
<dbReference type="EMBL" id="LFDV01000002">
    <property type="protein sequence ID" value="KTB48214.1"/>
    <property type="molecule type" value="Genomic_DNA"/>
</dbReference>
<sequence length="235" mass="25427">MSEETPMPAAPGYKIKVTANGPYIVTGGVPLSEWIICHDPDGHSHGWREGRKFGAPSAYALCRCGGSKTKPFCDGSHFSNGFDGTETASREPFAARSMELAGPELTLSEVPVLCSQARFCQRAGDTWHLVQKSDDAVSKEIAIEEAAECPSGRIVLRDKSGKLLEPLLPPSIGLVEDPVKGRSGPIWVRGGIAVEAADGFVYEIRNRVTLCRCGHSNNKPFCDGRHVKVKFRSSE</sequence>
<dbReference type="PIRSF" id="PIRSF009180">
    <property type="entry name" value="UCP009180"/>
    <property type="match status" value="1"/>
</dbReference>
<dbReference type="RefSeq" id="WP_240608224.1">
    <property type="nucleotide sequence ID" value="NZ_KQ758903.1"/>
</dbReference>
<dbReference type="InterPro" id="IPR052950">
    <property type="entry name" value="CISD"/>
</dbReference>
<accession>A0A0W0GI22</accession>
<keyword evidence="3" id="KW-0408">Iron</keyword>
<dbReference type="PANTHER" id="PTHR46491">
    <property type="entry name" value="CDGSH IRON SULFUR DOMAIN PROTEIN HOMOLOG"/>
    <property type="match status" value="1"/>
</dbReference>
<dbReference type="PANTHER" id="PTHR46491:SF3">
    <property type="entry name" value="CDGSH IRON-SULFUR DOMAIN-CONTAINING PROTEIN 3, MITOCHONDRIAL"/>
    <property type="match status" value="1"/>
</dbReference>
<dbReference type="Pfam" id="PF09360">
    <property type="entry name" value="zf-CDGSH"/>
    <property type="match status" value="2"/>
</dbReference>
<dbReference type="InterPro" id="IPR010693">
    <property type="entry name" value="Divergent_4Fe-4S_mono-cluster"/>
</dbReference>
<evidence type="ECO:0000256" key="2">
    <source>
        <dbReference type="ARBA" id="ARBA00022723"/>
    </source>
</evidence>
<dbReference type="AlphaFoldDB" id="A0A0W0GI22"/>
<evidence type="ECO:0000256" key="3">
    <source>
        <dbReference type="ARBA" id="ARBA00023004"/>
    </source>
</evidence>
<keyword evidence="1" id="KW-0001">2Fe-2S</keyword>
<protein>
    <recommendedName>
        <fullName evidence="5">Iron-binding zinc finger CDGSH type domain-containing protein</fullName>
    </recommendedName>
</protein>
<feature type="domain" description="Iron-binding zinc finger CDGSH type" evidence="5">
    <location>
        <begin position="49"/>
        <end position="83"/>
    </location>
</feature>
<evidence type="ECO:0000313" key="6">
    <source>
        <dbReference type="EMBL" id="KTB48214.1"/>
    </source>
</evidence>
<reference evidence="6 7" key="1">
    <citation type="submission" date="2015-06" db="EMBL/GenBank/DDBJ databases">
        <title>Genome sequence of the organohalide-respiring Dehalogenimonas alkenigignens type strain (IP3-3T).</title>
        <authorList>
            <person name="Key T.A."/>
            <person name="Richmond D.P."/>
            <person name="Bowman K.S."/>
            <person name="Cho Y.-J."/>
            <person name="Chun J."/>
            <person name="da Costa M.S."/>
            <person name="Rainey F.A."/>
            <person name="Moe W.M."/>
        </authorList>
    </citation>
    <scope>NUCLEOTIDE SEQUENCE [LARGE SCALE GENOMIC DNA]</scope>
    <source>
        <strain evidence="6 7">IP3-3</strain>
    </source>
</reference>
<dbReference type="GO" id="GO:0051537">
    <property type="term" value="F:2 iron, 2 sulfur cluster binding"/>
    <property type="evidence" value="ECO:0007669"/>
    <property type="project" value="UniProtKB-KW"/>
</dbReference>
<keyword evidence="4" id="KW-0411">Iron-sulfur</keyword>
<evidence type="ECO:0000259" key="5">
    <source>
        <dbReference type="SMART" id="SM00704"/>
    </source>
</evidence>
<dbReference type="Gene3D" id="3.40.5.90">
    <property type="entry name" value="CDGSH iron-sulfur domain, mitoNEET-type"/>
    <property type="match status" value="2"/>
</dbReference>
<dbReference type="InterPro" id="IPR016548">
    <property type="entry name" value="UCP009180"/>
</dbReference>
<keyword evidence="2" id="KW-0479">Metal-binding</keyword>
<evidence type="ECO:0000256" key="4">
    <source>
        <dbReference type="ARBA" id="ARBA00023014"/>
    </source>
</evidence>
<gene>
    <name evidence="6" type="ORF">DEALK_10590</name>
</gene>
<evidence type="ECO:0000313" key="7">
    <source>
        <dbReference type="Proteomes" id="UP000053947"/>
    </source>
</evidence>
<feature type="domain" description="Iron-binding zinc finger CDGSH type" evidence="5">
    <location>
        <begin position="195"/>
        <end position="232"/>
    </location>
</feature>
<keyword evidence="7" id="KW-1185">Reference proteome</keyword>
<dbReference type="InterPro" id="IPR018967">
    <property type="entry name" value="FeS-contain_CDGSH-typ"/>
</dbReference>
<dbReference type="GO" id="GO:0046872">
    <property type="term" value="F:metal ion binding"/>
    <property type="evidence" value="ECO:0007669"/>
    <property type="project" value="UniProtKB-KW"/>
</dbReference>
<dbReference type="InterPro" id="IPR042216">
    <property type="entry name" value="MitoNEET_CISD"/>
</dbReference>
<dbReference type="Pfam" id="PF06902">
    <property type="entry name" value="Fer4_19"/>
    <property type="match status" value="1"/>
</dbReference>
<name>A0A0W0GI22_9CHLR</name>
<proteinExistence type="predicted"/>
<organism evidence="6 7">
    <name type="scientific">Dehalogenimonas alkenigignens</name>
    <dbReference type="NCBI Taxonomy" id="1217799"/>
    <lineage>
        <taxon>Bacteria</taxon>
        <taxon>Bacillati</taxon>
        <taxon>Chloroflexota</taxon>
        <taxon>Dehalococcoidia</taxon>
        <taxon>Dehalococcoidales</taxon>
        <taxon>Dehalococcoidaceae</taxon>
        <taxon>Dehalogenimonas</taxon>
    </lineage>
</organism>
<dbReference type="PATRIC" id="fig|1217799.6.peg.1090"/>
<dbReference type="Proteomes" id="UP000053947">
    <property type="component" value="Unassembled WGS sequence"/>
</dbReference>
<evidence type="ECO:0000256" key="1">
    <source>
        <dbReference type="ARBA" id="ARBA00022714"/>
    </source>
</evidence>
<dbReference type="SMART" id="SM00704">
    <property type="entry name" value="ZnF_CDGSH"/>
    <property type="match status" value="2"/>
</dbReference>